<dbReference type="InterPro" id="IPR016181">
    <property type="entry name" value="Acyl_CoA_acyltransferase"/>
</dbReference>
<feature type="transmembrane region" description="Helical" evidence="1">
    <location>
        <begin position="147"/>
        <end position="163"/>
    </location>
</feature>
<keyword evidence="1" id="KW-0472">Membrane</keyword>
<dbReference type="Gene3D" id="3.40.630.30">
    <property type="match status" value="1"/>
</dbReference>
<dbReference type="PROSITE" id="PS51186">
    <property type="entry name" value="GNAT"/>
    <property type="match status" value="1"/>
</dbReference>
<dbReference type="Pfam" id="PF21926">
    <property type="entry name" value="FeeM"/>
    <property type="match status" value="1"/>
</dbReference>
<evidence type="ECO:0000256" key="1">
    <source>
        <dbReference type="SAM" id="Phobius"/>
    </source>
</evidence>
<organism evidence="3 4">
    <name type="scientific">Paludibaculum fermentans</name>
    <dbReference type="NCBI Taxonomy" id="1473598"/>
    <lineage>
        <taxon>Bacteria</taxon>
        <taxon>Pseudomonadati</taxon>
        <taxon>Acidobacteriota</taxon>
        <taxon>Terriglobia</taxon>
        <taxon>Bryobacterales</taxon>
        <taxon>Bryobacteraceae</taxon>
        <taxon>Paludibaculum</taxon>
    </lineage>
</organism>
<keyword evidence="3" id="KW-0808">Transferase</keyword>
<dbReference type="GO" id="GO:0016747">
    <property type="term" value="F:acyltransferase activity, transferring groups other than amino-acyl groups"/>
    <property type="evidence" value="ECO:0007669"/>
    <property type="project" value="InterPro"/>
</dbReference>
<sequence length="164" mass="18462">MFRVAETAEEYDQIRCLNHRVFAEEVRQHPPAADGRLIDSREAISRFFVALVDNRVAGMVCTCPRRPFSMEKRLADPSILDTLPGPLLEARLLAIEPAYRKRMLFLGMLELMVATAISEGYATLLISGITERLRMYQRMGFRPLGPAVPYGAASFTPMAMALLR</sequence>
<protein>
    <submittedName>
        <fullName evidence="3">GNAT family N-acetyltransferase</fullName>
    </submittedName>
</protein>
<dbReference type="SUPFAM" id="SSF55729">
    <property type="entry name" value="Acyl-CoA N-acyltransferases (Nat)"/>
    <property type="match status" value="1"/>
</dbReference>
<keyword evidence="1" id="KW-0812">Transmembrane</keyword>
<proteinExistence type="predicted"/>
<dbReference type="InterPro" id="IPR054597">
    <property type="entry name" value="FeeM_cat"/>
</dbReference>
<dbReference type="RefSeq" id="WP_194449899.1">
    <property type="nucleotide sequence ID" value="NZ_CP063849.1"/>
</dbReference>
<dbReference type="AlphaFoldDB" id="A0A7S7SLA6"/>
<name>A0A7S7SLA6_PALFE</name>
<keyword evidence="1" id="KW-1133">Transmembrane helix</keyword>
<accession>A0A7S7SLA6</accession>
<keyword evidence="4" id="KW-1185">Reference proteome</keyword>
<feature type="transmembrane region" description="Helical" evidence="1">
    <location>
        <begin position="103"/>
        <end position="127"/>
    </location>
</feature>
<evidence type="ECO:0000313" key="3">
    <source>
        <dbReference type="EMBL" id="QOY88236.1"/>
    </source>
</evidence>
<dbReference type="EMBL" id="CP063849">
    <property type="protein sequence ID" value="QOY88236.1"/>
    <property type="molecule type" value="Genomic_DNA"/>
</dbReference>
<dbReference type="InterPro" id="IPR000182">
    <property type="entry name" value="GNAT_dom"/>
</dbReference>
<dbReference type="KEGG" id="pfer:IRI77_36800"/>
<dbReference type="Proteomes" id="UP000593892">
    <property type="component" value="Chromosome"/>
</dbReference>
<feature type="domain" description="N-acetyltransferase" evidence="2">
    <location>
        <begin position="1"/>
        <end position="163"/>
    </location>
</feature>
<evidence type="ECO:0000259" key="2">
    <source>
        <dbReference type="PROSITE" id="PS51186"/>
    </source>
</evidence>
<gene>
    <name evidence="3" type="ORF">IRI77_36800</name>
</gene>
<reference evidence="3 4" key="1">
    <citation type="submission" date="2020-10" db="EMBL/GenBank/DDBJ databases">
        <title>Complete genome sequence of Paludibaculum fermentans P105T, a facultatively anaerobic acidobacterium capable of dissimilatory Fe(III) reduction.</title>
        <authorList>
            <person name="Dedysh S.N."/>
            <person name="Beletsky A.V."/>
            <person name="Kulichevskaya I.S."/>
            <person name="Mardanov A.V."/>
            <person name="Ravin N.V."/>
        </authorList>
    </citation>
    <scope>NUCLEOTIDE SEQUENCE [LARGE SCALE GENOMIC DNA]</scope>
    <source>
        <strain evidence="3 4">P105</strain>
    </source>
</reference>
<evidence type="ECO:0000313" key="4">
    <source>
        <dbReference type="Proteomes" id="UP000593892"/>
    </source>
</evidence>